<gene>
    <name evidence="1" type="ORF">Fcan01_28037</name>
</gene>
<comment type="caution">
    <text evidence="1">The sequence shown here is derived from an EMBL/GenBank/DDBJ whole genome shotgun (WGS) entry which is preliminary data.</text>
</comment>
<keyword evidence="2" id="KW-1185">Reference proteome</keyword>
<dbReference type="Pfam" id="PF22595">
    <property type="entry name" value="CFAP107"/>
    <property type="match status" value="1"/>
</dbReference>
<evidence type="ECO:0000313" key="2">
    <source>
        <dbReference type="Proteomes" id="UP000198287"/>
    </source>
</evidence>
<sequence length="435" mass="50184">GKNLEQAPPKCENALIHPAELGRERIEFSLKDWMVFSSRRRRKSIYSYHITTPSTLREGFTSPNLVRFALLSYTNPHPPIHPSSPTKSDMAIYGAEDRFCALGMKPPDLSFLEKPVPPSQKWGAEPLYNPTALVGNWYEDRRAYMRLCPRFTGQTITKTDYVPWCHTTSDVVPPRVYAQKMRDKGPTDPDILKNTEDYCDYLRNYTTTSDLMHNWEVRRAGCKAKPWRKWKLVMDATWFPERDNAVSFGNLTQLGYRKAPQVPLLPNDWDVYANNPTSHQVEFPPPRYPDHYVHCRRAASKQIRRENEDMMLIRAPDPCSKCKVEPCTTDCSCACICHAIEHALKYPKKRTPMQLPHNTPRFGKFIPAVRLKQKPGLQNLHSTDAIFPYRSLKYPPHLPAQPCKPDCLAFTGRKETSPFQKPDICTDYAGDIRRE</sequence>
<feature type="non-terminal residue" evidence="1">
    <location>
        <position position="1"/>
    </location>
</feature>
<reference evidence="1 2" key="1">
    <citation type="submission" date="2015-12" db="EMBL/GenBank/DDBJ databases">
        <title>The genome of Folsomia candida.</title>
        <authorList>
            <person name="Faddeeva A."/>
            <person name="Derks M.F."/>
            <person name="Anvar Y."/>
            <person name="Smit S."/>
            <person name="Van Straalen N."/>
            <person name="Roelofs D."/>
        </authorList>
    </citation>
    <scope>NUCLEOTIDE SEQUENCE [LARGE SCALE GENOMIC DNA]</scope>
    <source>
        <strain evidence="1 2">VU population</strain>
        <tissue evidence="1">Whole body</tissue>
    </source>
</reference>
<dbReference type="InterPro" id="IPR054709">
    <property type="entry name" value="CFAP107"/>
</dbReference>
<dbReference type="AlphaFoldDB" id="A0A226CXF5"/>
<accession>A0A226CXF5</accession>
<dbReference type="Proteomes" id="UP000198287">
    <property type="component" value="Unassembled WGS sequence"/>
</dbReference>
<dbReference type="GO" id="GO:0030317">
    <property type="term" value="P:flagellated sperm motility"/>
    <property type="evidence" value="ECO:0007669"/>
    <property type="project" value="InterPro"/>
</dbReference>
<dbReference type="OMA" id="WDVYANN"/>
<name>A0A226CXF5_FOLCA</name>
<evidence type="ECO:0000313" key="1">
    <source>
        <dbReference type="EMBL" id="OXA37177.1"/>
    </source>
</evidence>
<proteinExistence type="predicted"/>
<organism evidence="1 2">
    <name type="scientific">Folsomia candida</name>
    <name type="common">Springtail</name>
    <dbReference type="NCBI Taxonomy" id="158441"/>
    <lineage>
        <taxon>Eukaryota</taxon>
        <taxon>Metazoa</taxon>
        <taxon>Ecdysozoa</taxon>
        <taxon>Arthropoda</taxon>
        <taxon>Hexapoda</taxon>
        <taxon>Collembola</taxon>
        <taxon>Entomobryomorpha</taxon>
        <taxon>Isotomoidea</taxon>
        <taxon>Isotomidae</taxon>
        <taxon>Proisotominae</taxon>
        <taxon>Folsomia</taxon>
    </lineage>
</organism>
<dbReference type="EMBL" id="LNIX01000063">
    <property type="protein sequence ID" value="OXA37177.1"/>
    <property type="molecule type" value="Genomic_DNA"/>
</dbReference>
<protein>
    <submittedName>
        <fullName evidence="1">Uncharacterized protein</fullName>
    </submittedName>
</protein>